<protein>
    <submittedName>
        <fullName evidence="2">Uncharacterized protein</fullName>
    </submittedName>
</protein>
<keyword evidence="1" id="KW-1133">Transmembrane helix</keyword>
<comment type="caution">
    <text evidence="2">The sequence shown here is derived from an EMBL/GenBank/DDBJ whole genome shotgun (WGS) entry which is preliminary data.</text>
</comment>
<name>A0ABV5K9T3_9ACTN</name>
<reference evidence="2 3" key="1">
    <citation type="submission" date="2024-09" db="EMBL/GenBank/DDBJ databases">
        <authorList>
            <person name="Sun Q."/>
            <person name="Mori K."/>
        </authorList>
    </citation>
    <scope>NUCLEOTIDE SEQUENCE [LARGE SCALE GENOMIC DNA]</scope>
    <source>
        <strain evidence="2 3">JCM 9626</strain>
    </source>
</reference>
<proteinExistence type="predicted"/>
<keyword evidence="1" id="KW-0812">Transmembrane</keyword>
<keyword evidence="3" id="KW-1185">Reference proteome</keyword>
<keyword evidence="1" id="KW-0472">Membrane</keyword>
<feature type="transmembrane region" description="Helical" evidence="1">
    <location>
        <begin position="9"/>
        <end position="29"/>
    </location>
</feature>
<dbReference type="EMBL" id="JBHMDG010000012">
    <property type="protein sequence ID" value="MFB9313492.1"/>
    <property type="molecule type" value="Genomic_DNA"/>
</dbReference>
<evidence type="ECO:0000313" key="3">
    <source>
        <dbReference type="Proteomes" id="UP001589750"/>
    </source>
</evidence>
<sequence>MPARRLDSVTFTVVVTVAVVLGALVMLAVPGPSVAMPRQVVPTA</sequence>
<evidence type="ECO:0000313" key="2">
    <source>
        <dbReference type="EMBL" id="MFB9313492.1"/>
    </source>
</evidence>
<dbReference type="Proteomes" id="UP001589750">
    <property type="component" value="Unassembled WGS sequence"/>
</dbReference>
<evidence type="ECO:0000256" key="1">
    <source>
        <dbReference type="SAM" id="Phobius"/>
    </source>
</evidence>
<organism evidence="2 3">
    <name type="scientific">Nocardioides plantarum</name>
    <dbReference type="NCBI Taxonomy" id="29299"/>
    <lineage>
        <taxon>Bacteria</taxon>
        <taxon>Bacillati</taxon>
        <taxon>Actinomycetota</taxon>
        <taxon>Actinomycetes</taxon>
        <taxon>Propionibacteriales</taxon>
        <taxon>Nocardioidaceae</taxon>
        <taxon>Nocardioides</taxon>
    </lineage>
</organism>
<accession>A0ABV5K9T3</accession>
<gene>
    <name evidence="2" type="ORF">ACFFRI_10610</name>
</gene>
<dbReference type="RefSeq" id="WP_281284653.1">
    <property type="nucleotide sequence ID" value="NZ_JBHMDG010000012.1"/>
</dbReference>